<evidence type="ECO:0000313" key="3">
    <source>
        <dbReference type="EMBL" id="CAK7898543.1"/>
    </source>
</evidence>
<dbReference type="EMBL" id="CAKLBY020000016">
    <property type="protein sequence ID" value="CAK7898543.1"/>
    <property type="molecule type" value="Genomic_DNA"/>
</dbReference>
<feature type="compositionally biased region" description="Low complexity" evidence="1">
    <location>
        <begin position="1028"/>
        <end position="1037"/>
    </location>
</feature>
<proteinExistence type="predicted"/>
<dbReference type="SUPFAM" id="SSF52540">
    <property type="entry name" value="P-loop containing nucleoside triphosphate hydrolases"/>
    <property type="match status" value="1"/>
</dbReference>
<dbReference type="InterPro" id="IPR015894">
    <property type="entry name" value="Guanylate-bd_N"/>
</dbReference>
<dbReference type="GO" id="GO:0005525">
    <property type="term" value="F:GTP binding"/>
    <property type="evidence" value="ECO:0007669"/>
    <property type="project" value="InterPro"/>
</dbReference>
<feature type="region of interest" description="Disordered" evidence="1">
    <location>
        <begin position="823"/>
        <end position="846"/>
    </location>
</feature>
<feature type="compositionally biased region" description="Basic and acidic residues" evidence="1">
    <location>
        <begin position="1062"/>
        <end position="1080"/>
    </location>
</feature>
<evidence type="ECO:0000313" key="4">
    <source>
        <dbReference type="Proteomes" id="UP001162060"/>
    </source>
</evidence>
<dbReference type="InterPro" id="IPR027417">
    <property type="entry name" value="P-loop_NTPase"/>
</dbReference>
<dbReference type="Gene3D" id="3.40.50.300">
    <property type="entry name" value="P-loop containing nucleotide triphosphate hydrolases"/>
    <property type="match status" value="1"/>
</dbReference>
<evidence type="ECO:0000259" key="2">
    <source>
        <dbReference type="Pfam" id="PF02263"/>
    </source>
</evidence>
<accession>A0AAV1T3A6</accession>
<dbReference type="Pfam" id="PF02263">
    <property type="entry name" value="GBP"/>
    <property type="match status" value="1"/>
</dbReference>
<evidence type="ECO:0000256" key="1">
    <source>
        <dbReference type="SAM" id="MobiDB-lite"/>
    </source>
</evidence>
<dbReference type="Proteomes" id="UP001162060">
    <property type="component" value="Unassembled WGS sequence"/>
</dbReference>
<reference evidence="3" key="1">
    <citation type="submission" date="2024-01" db="EMBL/GenBank/DDBJ databases">
        <authorList>
            <person name="Webb A."/>
        </authorList>
    </citation>
    <scope>NUCLEOTIDE SEQUENCE</scope>
    <source>
        <strain evidence="3">Pm1</strain>
    </source>
</reference>
<feature type="domain" description="Guanylate-binding protein N-terminal" evidence="2">
    <location>
        <begin position="36"/>
        <end position="285"/>
    </location>
</feature>
<feature type="region of interest" description="Disordered" evidence="1">
    <location>
        <begin position="977"/>
        <end position="1089"/>
    </location>
</feature>
<dbReference type="GO" id="GO:0003924">
    <property type="term" value="F:GTPase activity"/>
    <property type="evidence" value="ECO:0007669"/>
    <property type="project" value="InterPro"/>
</dbReference>
<dbReference type="AlphaFoldDB" id="A0AAV1T3A6"/>
<protein>
    <recommendedName>
        <fullName evidence="2">Guanylate-binding protein N-terminal domain-containing protein</fullName>
    </recommendedName>
</protein>
<comment type="caution">
    <text evidence="3">The sequence shown here is derived from an EMBL/GenBank/DDBJ whole genome shotgun (WGS) entry which is preliminary data.</text>
</comment>
<name>A0AAV1T3A6_9STRA</name>
<organism evidence="3 4">
    <name type="scientific">Peronospora matthiolae</name>
    <dbReference type="NCBI Taxonomy" id="2874970"/>
    <lineage>
        <taxon>Eukaryota</taxon>
        <taxon>Sar</taxon>
        <taxon>Stramenopiles</taxon>
        <taxon>Oomycota</taxon>
        <taxon>Peronosporomycetes</taxon>
        <taxon>Peronosporales</taxon>
        <taxon>Peronosporaceae</taxon>
        <taxon>Peronospora</taxon>
    </lineage>
</organism>
<gene>
    <name evidence="3" type="ORF">PM001_LOCUS1673</name>
</gene>
<dbReference type="PANTHER" id="PTHR10751">
    <property type="entry name" value="GUANYLATE BINDING PROTEIN"/>
    <property type="match status" value="1"/>
</dbReference>
<sequence>MDSLKSMFFRSGDATQPKAVKWLGMGGPTAGKSDQMFISAEAAEQVFNPLGETLVNLISIFGAARQGKSFLMNLLADQQDLFKISNLREPCTQGVDLSGHLVPLSSFSGFNGCPPVASRAGKDIRIGFVDAEGQGDRDITYDSRLVSPVLLASKVVIFNWKDSLQADRMLNLLAVLARAAQGIELADGANTKVFGHLHLVFRDWSFVGSTPEEVYRDLFQKEKGRSEEVNVRNLARVNLIEAFESINIWLFPAPVANTANLKDKIRFDMLQKPFQDKLRELRKCLSSQLQHPMKFYQRPLTAKYLMQIMPALVDTLNSDQVIMPESIYSSMVRAEAQAAKQSCEKEISAYCEAAGLEEVVASDEFDKMLHTDVKMIILEAYEKMNSFPTAVRKEIQASLHAFAEKEITIALHANSEKITQLVATKVDAAFQSLKRECQVIEKTQLPMKGTQLRQVCTEMLNRELTRIKALPMGLQGSRGVEIECGRIEQNASLLFDKLEVANDKAIQQSTAALNNVVRAAKAQMSSELHDNLDKRFAAMCPVTVTKLQNEVGVIFARVMKEVAQKAGDVSEFSVSDLHADLEHHKAQLADEMNRRYVLEMRQILNEISYAAREDLGKQVSYRLDGNLPMLEEEIKAAIDSAVAHVKGTMADKLQGWTILKSDLETKSIELEKLGDDFADKYLHRNHQLEKDAGVRKETEQYEKLRVDVTKAFELKLQEVGFPTTDDAIDSMFRFVLQDHAAKFLSSVADRDATKFTAKSLREILTSDCRPAVDNQKMLNRLAIEKKEALDIAEKERRMRERERLAAEQKEKEINRLKSDHSKWLGERENESKRLRDKLQEEEGKARELRQRVEEMQLQTARMERQKQEEQLCSIEKSRHETKVKEEEKARLQRELDEMKHRAAEVEAQKRQLEVQVMSEAKKNVEAEELRRQLEEMRHTIVQKEEERISMELQIQQEKASREHAEFAAQQAANAAEVAARAAIEAGRRQPAPCSTDETGRKRPLASSESDDVEMEDVSQSRLRTPGRAATSKSSPAAKKPRGPNKASAAHAKGGRQKMSLAEARKAAQEEVEKRIHDRAKLLSSAKKKK</sequence>